<dbReference type="PROSITE" id="PS50113">
    <property type="entry name" value="PAC"/>
    <property type="match status" value="1"/>
</dbReference>
<protein>
    <recommendedName>
        <fullName evidence="2">histidine kinase</fullName>
        <ecNumber evidence="2">2.7.13.3</ecNumber>
    </recommendedName>
</protein>
<dbReference type="EC" id="2.7.13.3" evidence="2"/>
<evidence type="ECO:0000259" key="9">
    <source>
        <dbReference type="PROSITE" id="PS50113"/>
    </source>
</evidence>
<dbReference type="InParanoid" id="Q023R0"/>
<dbReference type="CDD" id="cd00130">
    <property type="entry name" value="PAS"/>
    <property type="match status" value="1"/>
</dbReference>
<feature type="region of interest" description="Disordered" evidence="5">
    <location>
        <begin position="1"/>
        <end position="64"/>
    </location>
</feature>
<dbReference type="InterPro" id="IPR001789">
    <property type="entry name" value="Sig_transdc_resp-reg_receiver"/>
</dbReference>
<reference evidence="10" key="1">
    <citation type="submission" date="2006-10" db="EMBL/GenBank/DDBJ databases">
        <title>Complete sequence of Solibacter usitatus Ellin6076.</title>
        <authorList>
            <consortium name="US DOE Joint Genome Institute"/>
            <person name="Copeland A."/>
            <person name="Lucas S."/>
            <person name="Lapidus A."/>
            <person name="Barry K."/>
            <person name="Detter J.C."/>
            <person name="Glavina del Rio T."/>
            <person name="Hammon N."/>
            <person name="Israni S."/>
            <person name="Dalin E."/>
            <person name="Tice H."/>
            <person name="Pitluck S."/>
            <person name="Thompson L.S."/>
            <person name="Brettin T."/>
            <person name="Bruce D."/>
            <person name="Han C."/>
            <person name="Tapia R."/>
            <person name="Gilna P."/>
            <person name="Schmutz J."/>
            <person name="Larimer F."/>
            <person name="Land M."/>
            <person name="Hauser L."/>
            <person name="Kyrpides N."/>
            <person name="Mikhailova N."/>
            <person name="Janssen P.H."/>
            <person name="Kuske C.R."/>
            <person name="Richardson P."/>
        </authorList>
    </citation>
    <scope>NUCLEOTIDE SEQUENCE</scope>
    <source>
        <strain evidence="10">Ellin6076</strain>
    </source>
</reference>
<feature type="compositionally biased region" description="Basic and acidic residues" evidence="5">
    <location>
        <begin position="8"/>
        <end position="25"/>
    </location>
</feature>
<dbReference type="InterPro" id="IPR004358">
    <property type="entry name" value="Sig_transdc_His_kin-like_C"/>
</dbReference>
<feature type="domain" description="Response regulatory" evidence="7">
    <location>
        <begin position="454"/>
        <end position="570"/>
    </location>
</feature>
<dbReference type="SMART" id="SM00448">
    <property type="entry name" value="REC"/>
    <property type="match status" value="1"/>
</dbReference>
<name>Q023R0_SOLUE</name>
<dbReference type="AlphaFoldDB" id="Q023R0"/>
<dbReference type="Gene3D" id="3.30.450.20">
    <property type="entry name" value="PAS domain"/>
    <property type="match status" value="1"/>
</dbReference>
<dbReference type="SUPFAM" id="SSF52172">
    <property type="entry name" value="CheY-like"/>
    <property type="match status" value="1"/>
</dbReference>
<dbReference type="InterPro" id="IPR035965">
    <property type="entry name" value="PAS-like_dom_sf"/>
</dbReference>
<dbReference type="STRING" id="234267.Acid_2794"/>
<dbReference type="PANTHER" id="PTHR43065:SF42">
    <property type="entry name" value="TWO-COMPONENT SENSOR PPRA"/>
    <property type="match status" value="1"/>
</dbReference>
<dbReference type="Pfam" id="PF00072">
    <property type="entry name" value="Response_reg"/>
    <property type="match status" value="1"/>
</dbReference>
<keyword evidence="10" id="KW-0418">Kinase</keyword>
<dbReference type="EMBL" id="CP000473">
    <property type="protein sequence ID" value="ABJ83780.1"/>
    <property type="molecule type" value="Genomic_DNA"/>
</dbReference>
<evidence type="ECO:0000256" key="5">
    <source>
        <dbReference type="SAM" id="MobiDB-lite"/>
    </source>
</evidence>
<feature type="domain" description="PAC" evidence="9">
    <location>
        <begin position="148"/>
        <end position="198"/>
    </location>
</feature>
<dbReference type="PRINTS" id="PR00344">
    <property type="entry name" value="BCTRLSENSOR"/>
</dbReference>
<dbReference type="Gene3D" id="1.10.287.130">
    <property type="match status" value="1"/>
</dbReference>
<dbReference type="KEGG" id="sus:Acid_2794"/>
<evidence type="ECO:0000256" key="1">
    <source>
        <dbReference type="ARBA" id="ARBA00000085"/>
    </source>
</evidence>
<dbReference type="PROSITE" id="PS50109">
    <property type="entry name" value="HIS_KIN"/>
    <property type="match status" value="1"/>
</dbReference>
<organism evidence="10">
    <name type="scientific">Solibacter usitatus (strain Ellin6076)</name>
    <dbReference type="NCBI Taxonomy" id="234267"/>
    <lineage>
        <taxon>Bacteria</taxon>
        <taxon>Pseudomonadati</taxon>
        <taxon>Acidobacteriota</taxon>
        <taxon>Terriglobia</taxon>
        <taxon>Bryobacterales</taxon>
        <taxon>Solibacteraceae</taxon>
        <taxon>Candidatus Solibacter</taxon>
    </lineage>
</organism>
<dbReference type="FunCoup" id="Q023R0">
    <property type="interactions" value="321"/>
</dbReference>
<dbReference type="PROSITE" id="PS50110">
    <property type="entry name" value="RESPONSE_REGULATORY"/>
    <property type="match status" value="1"/>
</dbReference>
<dbReference type="eggNOG" id="COG0784">
    <property type="taxonomic scope" value="Bacteria"/>
</dbReference>
<accession>Q023R0</accession>
<dbReference type="SMART" id="SM00091">
    <property type="entry name" value="PAS"/>
    <property type="match status" value="1"/>
</dbReference>
<dbReference type="OrthoDB" id="9761183at2"/>
<dbReference type="InterPro" id="IPR005467">
    <property type="entry name" value="His_kinase_dom"/>
</dbReference>
<evidence type="ECO:0000259" key="8">
    <source>
        <dbReference type="PROSITE" id="PS50112"/>
    </source>
</evidence>
<dbReference type="InterPro" id="IPR000700">
    <property type="entry name" value="PAS-assoc_C"/>
</dbReference>
<evidence type="ECO:0000256" key="3">
    <source>
        <dbReference type="ARBA" id="ARBA00022553"/>
    </source>
</evidence>
<keyword evidence="3 4" id="KW-0597">Phosphoprotein</keyword>
<feature type="domain" description="PAS" evidence="8">
    <location>
        <begin position="78"/>
        <end position="124"/>
    </location>
</feature>
<dbReference type="Pfam" id="PF13426">
    <property type="entry name" value="PAS_9"/>
    <property type="match status" value="1"/>
</dbReference>
<dbReference type="InterPro" id="IPR011006">
    <property type="entry name" value="CheY-like_superfamily"/>
</dbReference>
<dbReference type="CDD" id="cd00082">
    <property type="entry name" value="HisKA"/>
    <property type="match status" value="1"/>
</dbReference>
<evidence type="ECO:0000313" key="10">
    <source>
        <dbReference type="EMBL" id="ABJ83780.1"/>
    </source>
</evidence>
<dbReference type="SUPFAM" id="SSF55874">
    <property type="entry name" value="ATPase domain of HSP90 chaperone/DNA topoisomerase II/histidine kinase"/>
    <property type="match status" value="1"/>
</dbReference>
<dbReference type="SMART" id="SM00388">
    <property type="entry name" value="HisKA"/>
    <property type="match status" value="1"/>
</dbReference>
<dbReference type="GO" id="GO:0000155">
    <property type="term" value="F:phosphorelay sensor kinase activity"/>
    <property type="evidence" value="ECO:0007669"/>
    <property type="project" value="InterPro"/>
</dbReference>
<dbReference type="InterPro" id="IPR003661">
    <property type="entry name" value="HisK_dim/P_dom"/>
</dbReference>
<evidence type="ECO:0000259" key="6">
    <source>
        <dbReference type="PROSITE" id="PS50109"/>
    </source>
</evidence>
<dbReference type="eggNOG" id="COG4191">
    <property type="taxonomic scope" value="Bacteria"/>
</dbReference>
<evidence type="ECO:0000256" key="4">
    <source>
        <dbReference type="PROSITE-ProRule" id="PRU00169"/>
    </source>
</evidence>
<dbReference type="SMART" id="SM00387">
    <property type="entry name" value="HATPase_c"/>
    <property type="match status" value="1"/>
</dbReference>
<dbReference type="Pfam" id="PF00512">
    <property type="entry name" value="HisKA"/>
    <property type="match status" value="1"/>
</dbReference>
<feature type="compositionally biased region" description="Low complexity" evidence="5">
    <location>
        <begin position="46"/>
        <end position="56"/>
    </location>
</feature>
<proteinExistence type="predicted"/>
<dbReference type="Gene3D" id="3.40.50.2300">
    <property type="match status" value="1"/>
</dbReference>
<feature type="modified residue" description="4-aspartylphosphate" evidence="4">
    <location>
        <position position="505"/>
    </location>
</feature>
<feature type="domain" description="Histidine kinase" evidence="6">
    <location>
        <begin position="211"/>
        <end position="434"/>
    </location>
</feature>
<evidence type="ECO:0000259" key="7">
    <source>
        <dbReference type="PROSITE" id="PS50110"/>
    </source>
</evidence>
<evidence type="ECO:0000256" key="2">
    <source>
        <dbReference type="ARBA" id="ARBA00012438"/>
    </source>
</evidence>
<dbReference type="PROSITE" id="PS50112">
    <property type="entry name" value="PAS"/>
    <property type="match status" value="1"/>
</dbReference>
<sequence>MARRPHDKSRYRERDRREKANEKNHLAGVRTNFRGGRMSREGRGAGNESSGSGAAARETRERPTVPGFQAPAEMAGALLESASQAIVSADQAGTIVLVNRQAEEMFGYHREELLGSPIEILLPEVKRAAHVQMRAEYLRRQTIRPMGSGLDLSARRKDGSQFPVEVGLSHIKTANGVFAIAFISDISQRKRLEQQLQLAQKMEAVGRLAGGIAHDFNNMLTVIAGYGSMIMEKLQAQDPLRDHVEEIVAATTRAAALTSQLLAFSRQGRTRPQPINLNELIANIEKMLRRLIREDIALELILQDGLLSVKADPDRVEQAIVNLVVNARDAMPGAGRITVETANVYLDESYARSHVGVQPGEFAMIAVSDTGTGMDPEVMRRIFEPFFTTKAQGKGVGLGLATVYGMVKQAGGGIWVYSEPGKGTTFKAYFPIAGDTVATSSAATVQTAVPGDETILVVEDDASVRSVTVKMLEQLGYVALAAGNGAEALAKSKAHSGTIALVVTDVVMPNMGGCQLAAELAGTRPDIKVLYLSGYTESVAIQRGMIDGTVPFLAKPFNRQVLAKTIRCVLDGR</sequence>
<dbReference type="PANTHER" id="PTHR43065">
    <property type="entry name" value="SENSOR HISTIDINE KINASE"/>
    <property type="match status" value="1"/>
</dbReference>
<dbReference type="SUPFAM" id="SSF47384">
    <property type="entry name" value="Homodimeric domain of signal transducing histidine kinase"/>
    <property type="match status" value="1"/>
</dbReference>
<dbReference type="HOGENOM" id="CLU_000445_114_51_0"/>
<dbReference type="NCBIfam" id="TIGR00229">
    <property type="entry name" value="sensory_box"/>
    <property type="match status" value="1"/>
</dbReference>
<dbReference type="SUPFAM" id="SSF55785">
    <property type="entry name" value="PYP-like sensor domain (PAS domain)"/>
    <property type="match status" value="1"/>
</dbReference>
<dbReference type="InterPro" id="IPR036890">
    <property type="entry name" value="HATPase_C_sf"/>
</dbReference>
<dbReference type="InterPro" id="IPR000014">
    <property type="entry name" value="PAS"/>
</dbReference>
<gene>
    <name evidence="10" type="ordered locus">Acid_2794</name>
</gene>
<dbReference type="InterPro" id="IPR003594">
    <property type="entry name" value="HATPase_dom"/>
</dbReference>
<dbReference type="Pfam" id="PF02518">
    <property type="entry name" value="HATPase_c"/>
    <property type="match status" value="1"/>
</dbReference>
<dbReference type="InterPro" id="IPR036097">
    <property type="entry name" value="HisK_dim/P_sf"/>
</dbReference>
<comment type="catalytic activity">
    <reaction evidence="1">
        <text>ATP + protein L-histidine = ADP + protein N-phospho-L-histidine.</text>
        <dbReference type="EC" id="2.7.13.3"/>
    </reaction>
</comment>
<dbReference type="Gene3D" id="3.30.565.10">
    <property type="entry name" value="Histidine kinase-like ATPase, C-terminal domain"/>
    <property type="match status" value="1"/>
</dbReference>
<keyword evidence="10" id="KW-0808">Transferase</keyword>